<keyword evidence="2" id="KW-0812">Transmembrane</keyword>
<keyword evidence="2" id="KW-1133">Transmembrane helix</keyword>
<dbReference type="AlphaFoldDB" id="A0A1G2HU20"/>
<evidence type="ECO:0000259" key="3">
    <source>
        <dbReference type="Pfam" id="PF02719"/>
    </source>
</evidence>
<proteinExistence type="inferred from homology"/>
<dbReference type="CDD" id="cd05237">
    <property type="entry name" value="UDP_invert_4-6DH_SDR_e"/>
    <property type="match status" value="1"/>
</dbReference>
<feature type="transmembrane region" description="Helical" evidence="2">
    <location>
        <begin position="114"/>
        <end position="132"/>
    </location>
</feature>
<feature type="transmembrane region" description="Helical" evidence="2">
    <location>
        <begin position="44"/>
        <end position="64"/>
    </location>
</feature>
<dbReference type="Proteomes" id="UP000178774">
    <property type="component" value="Unassembled WGS sequence"/>
</dbReference>
<comment type="caution">
    <text evidence="4">The sequence shown here is derived from an EMBL/GenBank/DDBJ whole genome shotgun (WGS) entry which is preliminary data.</text>
</comment>
<keyword evidence="2" id="KW-0472">Membrane</keyword>
<evidence type="ECO:0000256" key="2">
    <source>
        <dbReference type="SAM" id="Phobius"/>
    </source>
</evidence>
<dbReference type="EMBL" id="MHOP01000023">
    <property type="protein sequence ID" value="OGZ65368.1"/>
    <property type="molecule type" value="Genomic_DNA"/>
</dbReference>
<evidence type="ECO:0000313" key="4">
    <source>
        <dbReference type="EMBL" id="OGZ65368.1"/>
    </source>
</evidence>
<dbReference type="InterPro" id="IPR051203">
    <property type="entry name" value="Polysaccharide_Synthase-Rel"/>
</dbReference>
<dbReference type="InterPro" id="IPR003869">
    <property type="entry name" value="Polysac_CapD-like"/>
</dbReference>
<feature type="transmembrane region" description="Helical" evidence="2">
    <location>
        <begin position="12"/>
        <end position="32"/>
    </location>
</feature>
<evidence type="ECO:0000256" key="1">
    <source>
        <dbReference type="ARBA" id="ARBA00007430"/>
    </source>
</evidence>
<reference evidence="4 5" key="1">
    <citation type="journal article" date="2016" name="Nat. Commun.">
        <title>Thousands of microbial genomes shed light on interconnected biogeochemical processes in an aquifer system.</title>
        <authorList>
            <person name="Anantharaman K."/>
            <person name="Brown C.T."/>
            <person name="Hug L.A."/>
            <person name="Sharon I."/>
            <person name="Castelle C.J."/>
            <person name="Probst A.J."/>
            <person name="Thomas B.C."/>
            <person name="Singh A."/>
            <person name="Wilkins M.J."/>
            <person name="Karaoz U."/>
            <person name="Brodie E.L."/>
            <person name="Williams K.H."/>
            <person name="Hubbard S.S."/>
            <person name="Banfield J.F."/>
        </authorList>
    </citation>
    <scope>NUCLEOTIDE SEQUENCE [LARGE SCALE GENOMIC DNA]</scope>
</reference>
<dbReference type="Gene3D" id="3.40.50.720">
    <property type="entry name" value="NAD(P)-binding Rossmann-like Domain"/>
    <property type="match status" value="2"/>
</dbReference>
<name>A0A1G2HU20_9BACT</name>
<organism evidence="4 5">
    <name type="scientific">Candidatus Staskawiczbacteria bacterium RIFCSPHIGHO2_01_FULL_41_41</name>
    <dbReference type="NCBI Taxonomy" id="1802203"/>
    <lineage>
        <taxon>Bacteria</taxon>
        <taxon>Candidatus Staskawicziibacteriota</taxon>
    </lineage>
</organism>
<dbReference type="SUPFAM" id="SSF51735">
    <property type="entry name" value="NAD(P)-binding Rossmann-fold domains"/>
    <property type="match status" value="2"/>
</dbReference>
<sequence>MFNPFKKTATTRLIFFVTVDMLVIALSVWLSFLIRFDGHLPAQYSSFIFTMIGLAIVFVIPIFYLQKLYFFSLSYASTSEIISLFRATTASFVFLAIAIYLSKDFSGFKDFPRSTIFVSYGLVFILCAGVRFSKKIYLRLFQSNITANKEKTLIVGAGDAGEQILRSMLSLAASPYVPVGFVDDSKMKQGIKIHGVKVLGKLSQIPEIVRHEGIKQLIVAIPSAGNKVIRQVVELGRSAGLRKIKMAPPIHEIISGKVSFKNLKNVDAEDLLGRSAIDLDKKQIDQFIKNNVVLITGAAGSIGSELARQVAKFKPSLLVCLDQDETGIFNISKELKHSFSELCLQSLVADVNDAEKMGMVFKEHRPDIVFHAAAYKHVPLMEAQPEEAVKNNVFGTEVLAKASVEHHVGTFIFISTDKAVNPTSVMGATKRLGEMICQAYNVKNQTKFISVRFGNVLDSRGSVIPTFREQIKRGGPVEVTHRDMQRYFMLTSEACLLVMQAAAMGRGGEVFVLDMGKQIMILDLAKDMIRLSGFKPDVDIAITFIGLRPGEKLFEEILTAEEGTMVTQNKKIFMAKMSKSNFSDMEKHMIGLRGILQNGKPEELVVALKQIIPYYK</sequence>
<dbReference type="Pfam" id="PF13727">
    <property type="entry name" value="CoA_binding_3"/>
    <property type="match status" value="1"/>
</dbReference>
<comment type="similarity">
    <text evidence="1">Belongs to the polysaccharide synthase family.</text>
</comment>
<feature type="transmembrane region" description="Helical" evidence="2">
    <location>
        <begin position="84"/>
        <end position="102"/>
    </location>
</feature>
<dbReference type="PANTHER" id="PTHR43318">
    <property type="entry name" value="UDP-N-ACETYLGLUCOSAMINE 4,6-DEHYDRATASE"/>
    <property type="match status" value="1"/>
</dbReference>
<dbReference type="InterPro" id="IPR036291">
    <property type="entry name" value="NAD(P)-bd_dom_sf"/>
</dbReference>
<protein>
    <recommendedName>
        <fullName evidence="3">Polysaccharide biosynthesis protein CapD-like domain-containing protein</fullName>
    </recommendedName>
</protein>
<feature type="domain" description="Polysaccharide biosynthesis protein CapD-like" evidence="3">
    <location>
        <begin position="293"/>
        <end position="576"/>
    </location>
</feature>
<accession>A0A1G2HU20</accession>
<dbReference type="Pfam" id="PF02719">
    <property type="entry name" value="Polysacc_synt_2"/>
    <property type="match status" value="1"/>
</dbReference>
<evidence type="ECO:0000313" key="5">
    <source>
        <dbReference type="Proteomes" id="UP000178774"/>
    </source>
</evidence>
<gene>
    <name evidence="4" type="ORF">A2822_02540</name>
</gene>
<dbReference type="PANTHER" id="PTHR43318:SF1">
    <property type="entry name" value="POLYSACCHARIDE BIOSYNTHESIS PROTEIN EPSC-RELATED"/>
    <property type="match status" value="1"/>
</dbReference>